<dbReference type="EMBL" id="JASBWT010000009">
    <property type="protein sequence ID" value="KAJ9101679.1"/>
    <property type="molecule type" value="Genomic_DNA"/>
</dbReference>
<dbReference type="Proteomes" id="UP001227268">
    <property type="component" value="Unassembled WGS sequence"/>
</dbReference>
<gene>
    <name evidence="1" type="ORF">QFC21_003017</name>
</gene>
<evidence type="ECO:0000313" key="1">
    <source>
        <dbReference type="EMBL" id="KAJ9101679.1"/>
    </source>
</evidence>
<keyword evidence="2" id="KW-1185">Reference proteome</keyword>
<reference evidence="1" key="1">
    <citation type="submission" date="2023-04" db="EMBL/GenBank/DDBJ databases">
        <title>Draft Genome sequencing of Naganishia species isolated from polar environments using Oxford Nanopore Technology.</title>
        <authorList>
            <person name="Leo P."/>
            <person name="Venkateswaran K."/>
        </authorList>
    </citation>
    <scope>NUCLEOTIDE SEQUENCE</scope>
    <source>
        <strain evidence="1">MNA-CCFEE 5423</strain>
    </source>
</reference>
<organism evidence="1 2">
    <name type="scientific">Naganishia friedmannii</name>
    <dbReference type="NCBI Taxonomy" id="89922"/>
    <lineage>
        <taxon>Eukaryota</taxon>
        <taxon>Fungi</taxon>
        <taxon>Dikarya</taxon>
        <taxon>Basidiomycota</taxon>
        <taxon>Agaricomycotina</taxon>
        <taxon>Tremellomycetes</taxon>
        <taxon>Filobasidiales</taxon>
        <taxon>Filobasidiaceae</taxon>
        <taxon>Naganishia</taxon>
    </lineage>
</organism>
<sequence>MAIFSLYRASATLPGTPDPAYAQAQRQRQAHPQIQPEQQQQHPQPQHIQRPTSEFSSSLSPLLGLPTADFARFQDRPASPVGRLSPAPGLRRRDSDTPRPPADLESRARGRSGSISYASGTSAGVFPRVYADERVSAGSVNTSVTATTTGEDDVPLSTLRRGEVVLSSSPYTSSPRLGAEERRIRTEVPGSPRGNGHGDYPPPPPRLKREDGLAVSGLGRENKLLRRWCGLHNQKAFLLFLLYTTALSGFVGEETGYAVYKWLDGGQVQDITDFRPVANLLLFLVAVTFFLAIGSFLAFHLYLASNNRTTLENLRPSLPPAALIEPASATPLLGRRNSASPTSSRTSSPDRTGGSRSPTFVDPPPAYTPLSAPTTGARHSRLHKIQLEFSPRLNLAQTPTSFTATGVEDPPWRWQWRWKSDHLLTRNERKTARWVAENANIYDLGNAWSNLVGVLDGSGMDTERQADEMGKDLEAGGGEVTRRGGVSMGRCLRWFWPGETVTTAREESRTALPPGHDFPISQRAIDLIRHKTYGLRSRRQVPIRPARIPDGENGGMTVRSSNEYEFESEDGYEEDEVGWAV</sequence>
<accession>A0ACC2VQH6</accession>
<evidence type="ECO:0000313" key="2">
    <source>
        <dbReference type="Proteomes" id="UP001227268"/>
    </source>
</evidence>
<protein>
    <submittedName>
        <fullName evidence="1">Uncharacterized protein</fullName>
    </submittedName>
</protein>
<proteinExistence type="predicted"/>
<name>A0ACC2VQH6_9TREE</name>
<comment type="caution">
    <text evidence="1">The sequence shown here is derived from an EMBL/GenBank/DDBJ whole genome shotgun (WGS) entry which is preliminary data.</text>
</comment>